<name>A0A067D0E3_SAPPC</name>
<dbReference type="VEuPathDB" id="FungiDB:SPRG_19489"/>
<keyword evidence="2" id="KW-1185">Reference proteome</keyword>
<evidence type="ECO:0000313" key="1">
    <source>
        <dbReference type="EMBL" id="KDO32211.1"/>
    </source>
</evidence>
<dbReference type="AlphaFoldDB" id="A0A067D0E3"/>
<dbReference type="Proteomes" id="UP000030745">
    <property type="component" value="Unassembled WGS sequence"/>
</dbReference>
<accession>A0A067D0E3</accession>
<evidence type="ECO:0000313" key="2">
    <source>
        <dbReference type="Proteomes" id="UP000030745"/>
    </source>
</evidence>
<dbReference type="EMBL" id="KK583196">
    <property type="protein sequence ID" value="KDO32211.1"/>
    <property type="molecule type" value="Genomic_DNA"/>
</dbReference>
<dbReference type="RefSeq" id="XP_012197414.1">
    <property type="nucleotide sequence ID" value="XM_012342024.1"/>
</dbReference>
<sequence length="169" mass="18436">MTPDEQAIVLEIAQDPSMLAFHEDDAAVCELLRSICRLVDDVIASASEPVRVESETTPLEAPLTAAMPTATSPPGTEPLLAVATPAGVTETNDAVPVVELKRIKFTQKLMKRVMNDDELMGLMAEPVVTEFFEEFSEDMSKTPTITFAGHETAVIAFYKRLLQLSGVHF</sequence>
<reference evidence="1 2" key="1">
    <citation type="journal article" date="2013" name="PLoS Genet.">
        <title>Distinctive expansion of potential virulence genes in the genome of the oomycete fish pathogen Saprolegnia parasitica.</title>
        <authorList>
            <person name="Jiang R.H."/>
            <person name="de Bruijn I."/>
            <person name="Haas B.J."/>
            <person name="Belmonte R."/>
            <person name="Lobach L."/>
            <person name="Christie J."/>
            <person name="van den Ackerveken G."/>
            <person name="Bottin A."/>
            <person name="Bulone V."/>
            <person name="Diaz-Moreno S.M."/>
            <person name="Dumas B."/>
            <person name="Fan L."/>
            <person name="Gaulin E."/>
            <person name="Govers F."/>
            <person name="Grenville-Briggs L.J."/>
            <person name="Horner N.R."/>
            <person name="Levin J.Z."/>
            <person name="Mammella M."/>
            <person name="Meijer H.J."/>
            <person name="Morris P."/>
            <person name="Nusbaum C."/>
            <person name="Oome S."/>
            <person name="Phillips A.J."/>
            <person name="van Rooyen D."/>
            <person name="Rzeszutek E."/>
            <person name="Saraiva M."/>
            <person name="Secombes C.J."/>
            <person name="Seidl M.F."/>
            <person name="Snel B."/>
            <person name="Stassen J.H."/>
            <person name="Sykes S."/>
            <person name="Tripathy S."/>
            <person name="van den Berg H."/>
            <person name="Vega-Arreguin J.C."/>
            <person name="Wawra S."/>
            <person name="Young S.K."/>
            <person name="Zeng Q."/>
            <person name="Dieguez-Uribeondo J."/>
            <person name="Russ C."/>
            <person name="Tyler B.M."/>
            <person name="van West P."/>
        </authorList>
    </citation>
    <scope>NUCLEOTIDE SEQUENCE [LARGE SCALE GENOMIC DNA]</scope>
    <source>
        <strain evidence="1 2">CBS 223.65</strain>
    </source>
</reference>
<gene>
    <name evidence="1" type="ORF">SPRG_19489</name>
</gene>
<protein>
    <submittedName>
        <fullName evidence="1">Uncharacterized protein</fullName>
    </submittedName>
</protein>
<dbReference type="GeneID" id="24140846"/>
<organism evidence="1 2">
    <name type="scientific">Saprolegnia parasitica (strain CBS 223.65)</name>
    <dbReference type="NCBI Taxonomy" id="695850"/>
    <lineage>
        <taxon>Eukaryota</taxon>
        <taxon>Sar</taxon>
        <taxon>Stramenopiles</taxon>
        <taxon>Oomycota</taxon>
        <taxon>Saprolegniomycetes</taxon>
        <taxon>Saprolegniales</taxon>
        <taxon>Saprolegniaceae</taxon>
        <taxon>Saprolegnia</taxon>
    </lineage>
</organism>
<dbReference type="KEGG" id="spar:SPRG_19489"/>
<proteinExistence type="predicted"/>